<evidence type="ECO:0000313" key="2">
    <source>
        <dbReference type="EMBL" id="MEA5404491.1"/>
    </source>
</evidence>
<evidence type="ECO:0000313" key="3">
    <source>
        <dbReference type="Proteomes" id="UP001303899"/>
    </source>
</evidence>
<gene>
    <name evidence="2" type="ORF">VB776_16280</name>
</gene>
<sequence length="79" mass="9211">MTTAIIYAIGYIIFIAYYIPIIKNTDYPNFKAMDKLIVCFEVAIYGIFYPIYVLTVIISYIKTHTQNERNTKKQDNSNS</sequence>
<feature type="transmembrane region" description="Helical" evidence="1">
    <location>
        <begin position="5"/>
        <end position="22"/>
    </location>
</feature>
<keyword evidence="3" id="KW-1185">Reference proteome</keyword>
<comment type="caution">
    <text evidence="2">The sequence shown here is derived from an EMBL/GenBank/DDBJ whole genome shotgun (WGS) entry which is preliminary data.</text>
</comment>
<dbReference type="RefSeq" id="WP_323697877.1">
    <property type="nucleotide sequence ID" value="NZ_JAYGIL010000021.1"/>
</dbReference>
<organism evidence="2 3">
    <name type="scientific">Arcicella gelida</name>
    <dbReference type="NCBI Taxonomy" id="2984195"/>
    <lineage>
        <taxon>Bacteria</taxon>
        <taxon>Pseudomonadati</taxon>
        <taxon>Bacteroidota</taxon>
        <taxon>Cytophagia</taxon>
        <taxon>Cytophagales</taxon>
        <taxon>Flectobacillaceae</taxon>
        <taxon>Arcicella</taxon>
    </lineage>
</organism>
<keyword evidence="1" id="KW-1133">Transmembrane helix</keyword>
<keyword evidence="1" id="KW-0812">Transmembrane</keyword>
<name>A0ABU5S7N4_9BACT</name>
<reference evidence="2 3" key="1">
    <citation type="submission" date="2023-12" db="EMBL/GenBank/DDBJ databases">
        <title>Novel species of the genus Arcicella isolated from rivers.</title>
        <authorList>
            <person name="Lu H."/>
        </authorList>
    </citation>
    <scope>NUCLEOTIDE SEQUENCE [LARGE SCALE GENOMIC DNA]</scope>
    <source>
        <strain evidence="2 3">DC2W</strain>
    </source>
</reference>
<proteinExistence type="predicted"/>
<protein>
    <submittedName>
        <fullName evidence="2">Uncharacterized protein</fullName>
    </submittedName>
</protein>
<accession>A0ABU5S7N4</accession>
<keyword evidence="1" id="KW-0472">Membrane</keyword>
<dbReference type="EMBL" id="JAYGIL010000021">
    <property type="protein sequence ID" value="MEA5404491.1"/>
    <property type="molecule type" value="Genomic_DNA"/>
</dbReference>
<evidence type="ECO:0000256" key="1">
    <source>
        <dbReference type="SAM" id="Phobius"/>
    </source>
</evidence>
<dbReference type="Proteomes" id="UP001303899">
    <property type="component" value="Unassembled WGS sequence"/>
</dbReference>
<feature type="transmembrane region" description="Helical" evidence="1">
    <location>
        <begin position="42"/>
        <end position="61"/>
    </location>
</feature>